<proteinExistence type="predicted"/>
<dbReference type="Proteomes" id="UP001202328">
    <property type="component" value="Unassembled WGS sequence"/>
</dbReference>
<dbReference type="InterPro" id="IPR050232">
    <property type="entry name" value="FBL13/AtMIF1-like"/>
</dbReference>
<protein>
    <recommendedName>
        <fullName evidence="1">FBD domain-containing protein</fullName>
    </recommendedName>
</protein>
<feature type="non-terminal residue" evidence="2">
    <location>
        <position position="144"/>
    </location>
</feature>
<dbReference type="Pfam" id="PF08387">
    <property type="entry name" value="FBD"/>
    <property type="match status" value="1"/>
</dbReference>
<dbReference type="InterPro" id="IPR006566">
    <property type="entry name" value="FBD"/>
</dbReference>
<dbReference type="AlphaFoldDB" id="A0AAD4X4J8"/>
<dbReference type="EMBL" id="JAJJMB010017069">
    <property type="protein sequence ID" value="KAI3842281.1"/>
    <property type="molecule type" value="Genomic_DNA"/>
</dbReference>
<comment type="caution">
    <text evidence="2">The sequence shown here is derived from an EMBL/GenBank/DDBJ whole genome shotgun (WGS) entry which is preliminary data.</text>
</comment>
<feature type="domain" description="FBD" evidence="1">
    <location>
        <begin position="74"/>
        <end position="144"/>
    </location>
</feature>
<reference evidence="2" key="1">
    <citation type="submission" date="2022-04" db="EMBL/GenBank/DDBJ databases">
        <title>A functionally conserved STORR gene fusion in Papaver species that diverged 16.8 million years ago.</title>
        <authorList>
            <person name="Catania T."/>
        </authorList>
    </citation>
    <scope>NUCLEOTIDE SEQUENCE</scope>
    <source>
        <strain evidence="2">S-188037</strain>
    </source>
</reference>
<dbReference type="PANTHER" id="PTHR31900:SF27">
    <property type="entry name" value="FBD DOMAIN-CONTAINING PROTEIN"/>
    <property type="match status" value="1"/>
</dbReference>
<dbReference type="SMART" id="SM00579">
    <property type="entry name" value="FBD"/>
    <property type="match status" value="1"/>
</dbReference>
<name>A0AAD4X4J8_9MAGN</name>
<evidence type="ECO:0000259" key="1">
    <source>
        <dbReference type="SMART" id="SM00579"/>
    </source>
</evidence>
<sequence>IFGIANVPLTSFPTFHNLVRLEVDYDYPHFPLPSMSSLVKFLHLSPNLESLVISQVPFIQEVNGYELTLNTTPHCLLLCLNSLELRNCKGLPEEMEFVGLFLKHAQVLQLVIFRRGISLNSSCEIIQQLQNYPRASTHCSFQLL</sequence>
<dbReference type="PANTHER" id="PTHR31900">
    <property type="entry name" value="F-BOX/RNI SUPERFAMILY PROTEIN-RELATED"/>
    <property type="match status" value="1"/>
</dbReference>
<evidence type="ECO:0000313" key="2">
    <source>
        <dbReference type="EMBL" id="KAI3842281.1"/>
    </source>
</evidence>
<gene>
    <name evidence="2" type="ORF">MKW98_026071</name>
</gene>
<accession>A0AAD4X4J8</accession>
<evidence type="ECO:0000313" key="3">
    <source>
        <dbReference type="Proteomes" id="UP001202328"/>
    </source>
</evidence>
<organism evidence="2 3">
    <name type="scientific">Papaver atlanticum</name>
    <dbReference type="NCBI Taxonomy" id="357466"/>
    <lineage>
        <taxon>Eukaryota</taxon>
        <taxon>Viridiplantae</taxon>
        <taxon>Streptophyta</taxon>
        <taxon>Embryophyta</taxon>
        <taxon>Tracheophyta</taxon>
        <taxon>Spermatophyta</taxon>
        <taxon>Magnoliopsida</taxon>
        <taxon>Ranunculales</taxon>
        <taxon>Papaveraceae</taxon>
        <taxon>Papaveroideae</taxon>
        <taxon>Papaver</taxon>
    </lineage>
</organism>
<keyword evidence="3" id="KW-1185">Reference proteome</keyword>